<evidence type="ECO:0000259" key="3">
    <source>
        <dbReference type="Pfam" id="PF13751"/>
    </source>
</evidence>
<proteinExistence type="predicted"/>
<evidence type="ECO:0000313" key="5">
    <source>
        <dbReference type="EMBL" id="AWY02464.1"/>
    </source>
</evidence>
<feature type="domain" description="Transposase DDE" evidence="3">
    <location>
        <begin position="379"/>
        <end position="507"/>
    </location>
</feature>
<gene>
    <name evidence="4" type="ORF">A8139_09880</name>
    <name evidence="5" type="ORF">A8139_15540</name>
</gene>
<dbReference type="PANTHER" id="PTHR33408:SF2">
    <property type="entry name" value="TRANSPOSASE DDE DOMAIN-CONTAINING PROTEIN"/>
    <property type="match status" value="1"/>
</dbReference>
<reference evidence="5 6" key="1">
    <citation type="submission" date="2016-06" db="EMBL/GenBank/DDBJ databases">
        <title>The sequenced genome of the ice-adhering bacterium Marinomonas primoryensis, from Antarctica.</title>
        <authorList>
            <person name="Graham L."/>
            <person name="Vance T.D.R."/>
            <person name="Davies P.L."/>
        </authorList>
    </citation>
    <scope>NUCLEOTIDE SEQUENCE [LARGE SCALE GENOMIC DNA]</scope>
    <source>
        <strain evidence="5 6">AceL</strain>
    </source>
</reference>
<dbReference type="Pfam" id="PF05598">
    <property type="entry name" value="DUF772"/>
    <property type="match status" value="1"/>
</dbReference>
<evidence type="ECO:0000313" key="6">
    <source>
        <dbReference type="Proteomes" id="UP000249898"/>
    </source>
</evidence>
<dbReference type="InterPro" id="IPR047629">
    <property type="entry name" value="IS1182_transpos"/>
</dbReference>
<dbReference type="Proteomes" id="UP000249898">
    <property type="component" value="Chromosome"/>
</dbReference>
<feature type="region of interest" description="Disordered" evidence="1">
    <location>
        <begin position="213"/>
        <end position="237"/>
    </location>
</feature>
<feature type="compositionally biased region" description="Polar residues" evidence="1">
    <location>
        <begin position="227"/>
        <end position="237"/>
    </location>
</feature>
<dbReference type="NCBIfam" id="NF033551">
    <property type="entry name" value="transpos_IS1182"/>
    <property type="match status" value="1"/>
</dbReference>
<dbReference type="EMBL" id="CP016181">
    <property type="protein sequence ID" value="AWY02385.1"/>
    <property type="molecule type" value="Genomic_DNA"/>
</dbReference>
<dbReference type="PANTHER" id="PTHR33408">
    <property type="entry name" value="TRANSPOSASE"/>
    <property type="match status" value="1"/>
</dbReference>
<evidence type="ECO:0000256" key="1">
    <source>
        <dbReference type="SAM" id="MobiDB-lite"/>
    </source>
</evidence>
<dbReference type="InterPro" id="IPR008490">
    <property type="entry name" value="Transposase_InsH_N"/>
</dbReference>
<dbReference type="EMBL" id="CP016181">
    <property type="protein sequence ID" value="AWY02464.1"/>
    <property type="molecule type" value="Genomic_DNA"/>
</dbReference>
<dbReference type="AlphaFoldDB" id="A0A2Z4PZS8"/>
<dbReference type="RefSeq" id="WP_112141605.1">
    <property type="nucleotide sequence ID" value="NZ_CP016181.1"/>
</dbReference>
<dbReference type="Pfam" id="PF13751">
    <property type="entry name" value="DDE_Tnp_1_6"/>
    <property type="match status" value="1"/>
</dbReference>
<sequence length="512" mass="58677">MANYKPDLSCQSKFIPVDFSQQIIPGTFEYALSHIVDKHLDLTSFDDWYNNDNGGAAAYPPSVMLKIVLFGYSRGLVSSRRIARACETNITFMSLSGDAQPHYTSIAHFVANMKDQIEPLFTQVLMICDREGLIGRNMFAIDGCKIRSNASKEWSGTFEELERKQVKLRRASQRILERHQSQDCLGEDEVAHDLKQKEKLDKSAEKITQYLATHQEKTGSKGKPVKSNITDPDSAKMTTSKGTIQGYNGIAINDDKHQIILQAQTWGSVGEQQTLEPAVTQLKQQLDKLTTQKKPNEYTIKFTADSGFNSEANLEFMAHSGFDSYIADNQFRKRNPLFKESETYETEQEKRRLKRSKGKPRLFTSTDFHYDETTQTCHCPAGNEMWRSGINVNSHKQQYTRFCGYLKDCKICPLQQQCMRKAPKDRGRQVQFKHDESRKKLSYGDKMKVKIDSPIGRRQYSKRLGAIEPVFGNITVNKGMNKFTLRGQEKVNTQWQLYCLVHNIEKLRNSLH</sequence>
<protein>
    <submittedName>
        <fullName evidence="5">Transposase</fullName>
    </submittedName>
</protein>
<evidence type="ECO:0000313" key="4">
    <source>
        <dbReference type="EMBL" id="AWY02385.1"/>
    </source>
</evidence>
<dbReference type="OrthoDB" id="9182628at2"/>
<organism evidence="5 6">
    <name type="scientific">Marinomonas primoryensis</name>
    <dbReference type="NCBI Taxonomy" id="178399"/>
    <lineage>
        <taxon>Bacteria</taxon>
        <taxon>Pseudomonadati</taxon>
        <taxon>Pseudomonadota</taxon>
        <taxon>Gammaproteobacteria</taxon>
        <taxon>Oceanospirillales</taxon>
        <taxon>Oceanospirillaceae</taxon>
        <taxon>Marinomonas</taxon>
    </lineage>
</organism>
<feature type="domain" description="Transposase InsH N-terminal" evidence="2">
    <location>
        <begin position="20"/>
        <end position="110"/>
    </location>
</feature>
<accession>A0A2Z4PZS8</accession>
<name>A0A2Z4PZS8_9GAMM</name>
<evidence type="ECO:0000259" key="2">
    <source>
        <dbReference type="Pfam" id="PF05598"/>
    </source>
</evidence>
<dbReference type="InterPro" id="IPR025668">
    <property type="entry name" value="Tnp_DDE_dom"/>
</dbReference>